<dbReference type="EMBL" id="FMIK01000017">
    <property type="protein sequence ID" value="SCL86002.1"/>
    <property type="molecule type" value="Genomic_DNA"/>
</dbReference>
<feature type="domain" description="SF4 helicase" evidence="2">
    <location>
        <begin position="1"/>
        <end position="45"/>
    </location>
</feature>
<gene>
    <name evidence="3" type="ORF">BCB44BAC_00870</name>
</gene>
<dbReference type="Proteomes" id="UP000242164">
    <property type="component" value="Unassembled WGS sequence"/>
</dbReference>
<dbReference type="InterPro" id="IPR027417">
    <property type="entry name" value="P-loop_NTPase"/>
</dbReference>
<keyword evidence="3" id="KW-0347">Helicase</keyword>
<dbReference type="GO" id="GO:0003678">
    <property type="term" value="F:DNA helicase activity"/>
    <property type="evidence" value="ECO:0007669"/>
    <property type="project" value="InterPro"/>
</dbReference>
<proteinExistence type="predicted"/>
<evidence type="ECO:0000256" key="1">
    <source>
        <dbReference type="SAM" id="MobiDB-lite"/>
    </source>
</evidence>
<keyword evidence="3" id="KW-0547">Nucleotide-binding</keyword>
<sequence>MLMYREDPYNKETEHKDMTEIQSAKHRNGPVGGIKLRFLKEYGKFIYEE</sequence>
<organism evidence="3 4">
    <name type="scientific">Bacillus cytotoxicus</name>
    <dbReference type="NCBI Taxonomy" id="580165"/>
    <lineage>
        <taxon>Bacteria</taxon>
        <taxon>Bacillati</taxon>
        <taxon>Bacillota</taxon>
        <taxon>Bacilli</taxon>
        <taxon>Bacillales</taxon>
        <taxon>Bacillaceae</taxon>
        <taxon>Bacillus</taxon>
        <taxon>Bacillus cereus group</taxon>
    </lineage>
</organism>
<keyword evidence="3" id="KW-0067">ATP-binding</keyword>
<accession>A0AAX2CDA6</accession>
<protein>
    <submittedName>
        <fullName evidence="3">Replicative DNA helicase</fullName>
    </submittedName>
</protein>
<dbReference type="GO" id="GO:0005524">
    <property type="term" value="F:ATP binding"/>
    <property type="evidence" value="ECO:0007669"/>
    <property type="project" value="InterPro"/>
</dbReference>
<comment type="caution">
    <text evidence="3">The sequence shown here is derived from an EMBL/GenBank/DDBJ whole genome shotgun (WGS) entry which is preliminary data.</text>
</comment>
<dbReference type="Gene3D" id="3.40.50.300">
    <property type="entry name" value="P-loop containing nucleotide triphosphate hydrolases"/>
    <property type="match status" value="1"/>
</dbReference>
<evidence type="ECO:0000259" key="2">
    <source>
        <dbReference type="Pfam" id="PF03796"/>
    </source>
</evidence>
<feature type="region of interest" description="Disordered" evidence="1">
    <location>
        <begin position="1"/>
        <end position="26"/>
    </location>
</feature>
<name>A0AAX2CDA6_9BACI</name>
<dbReference type="InterPro" id="IPR007694">
    <property type="entry name" value="DNA_helicase_DnaB-like_C"/>
</dbReference>
<evidence type="ECO:0000313" key="3">
    <source>
        <dbReference type="EMBL" id="SCL86002.1"/>
    </source>
</evidence>
<reference evidence="3 4" key="1">
    <citation type="submission" date="2016-08" db="EMBL/GenBank/DDBJ databases">
        <authorList>
            <person name="Loux V."/>
            <person name="Rue O."/>
        </authorList>
    </citation>
    <scope>NUCLEOTIDE SEQUENCE [LARGE SCALE GENOMIC DNA]</scope>
    <source>
        <strain evidence="3 4">AFSSA_08CEB44bac</strain>
    </source>
</reference>
<dbReference type="AlphaFoldDB" id="A0AAX2CDA6"/>
<dbReference type="GO" id="GO:0006260">
    <property type="term" value="P:DNA replication"/>
    <property type="evidence" value="ECO:0007669"/>
    <property type="project" value="InterPro"/>
</dbReference>
<feature type="compositionally biased region" description="Basic and acidic residues" evidence="1">
    <location>
        <begin position="1"/>
        <end position="19"/>
    </location>
</feature>
<evidence type="ECO:0000313" key="4">
    <source>
        <dbReference type="Proteomes" id="UP000242164"/>
    </source>
</evidence>
<keyword evidence="3" id="KW-0378">Hydrolase</keyword>
<dbReference type="Pfam" id="PF03796">
    <property type="entry name" value="DnaB_C"/>
    <property type="match status" value="1"/>
</dbReference>